<accession>A0A5N5SWI8</accession>
<reference evidence="2 3" key="1">
    <citation type="journal article" date="2019" name="PLoS Biol.">
        <title>Sex chromosomes control vertical transmission of feminizing Wolbachia symbionts in an isopod.</title>
        <authorList>
            <person name="Becking T."/>
            <person name="Chebbi M.A."/>
            <person name="Giraud I."/>
            <person name="Moumen B."/>
            <person name="Laverre T."/>
            <person name="Caubet Y."/>
            <person name="Peccoud J."/>
            <person name="Gilbert C."/>
            <person name="Cordaux R."/>
        </authorList>
    </citation>
    <scope>NUCLEOTIDE SEQUENCE [LARGE SCALE GENOMIC DNA]</scope>
    <source>
        <strain evidence="2">ANa2</strain>
        <tissue evidence="2">Whole body excluding digestive tract and cuticle</tissue>
    </source>
</reference>
<feature type="region of interest" description="Disordered" evidence="1">
    <location>
        <begin position="83"/>
        <end position="122"/>
    </location>
</feature>
<keyword evidence="3" id="KW-1185">Reference proteome</keyword>
<protein>
    <submittedName>
        <fullName evidence="2">Uncharacterized protein</fullName>
    </submittedName>
</protein>
<comment type="caution">
    <text evidence="2">The sequence shown here is derived from an EMBL/GenBank/DDBJ whole genome shotgun (WGS) entry which is preliminary data.</text>
</comment>
<dbReference type="EMBL" id="SEYY01019429">
    <property type="protein sequence ID" value="KAB7498278.1"/>
    <property type="molecule type" value="Genomic_DNA"/>
</dbReference>
<dbReference type="OrthoDB" id="10622785at2759"/>
<feature type="compositionally biased region" description="Polar residues" evidence="1">
    <location>
        <begin position="96"/>
        <end position="108"/>
    </location>
</feature>
<dbReference type="Proteomes" id="UP000326759">
    <property type="component" value="Unassembled WGS sequence"/>
</dbReference>
<proteinExistence type="predicted"/>
<evidence type="ECO:0000313" key="2">
    <source>
        <dbReference type="EMBL" id="KAB7498278.1"/>
    </source>
</evidence>
<name>A0A5N5SWI8_9CRUS</name>
<gene>
    <name evidence="2" type="ORF">Anas_05343</name>
</gene>
<dbReference type="AlphaFoldDB" id="A0A5N5SWI8"/>
<sequence>MVFYNRNTLTPMVFYNRNTLGPMVFCNRNTLTPMVFYNRNTLAPKVFCNRNTLTPMVFYNRNTLTTMRYRALQARSKVPPLQNQLSLGVPGEATSMPAQVSSPTTSTIHFGDRVQTDGPWGR</sequence>
<evidence type="ECO:0000256" key="1">
    <source>
        <dbReference type="SAM" id="MobiDB-lite"/>
    </source>
</evidence>
<evidence type="ECO:0000313" key="3">
    <source>
        <dbReference type="Proteomes" id="UP000326759"/>
    </source>
</evidence>
<organism evidence="2 3">
    <name type="scientific">Armadillidium nasatum</name>
    <dbReference type="NCBI Taxonomy" id="96803"/>
    <lineage>
        <taxon>Eukaryota</taxon>
        <taxon>Metazoa</taxon>
        <taxon>Ecdysozoa</taxon>
        <taxon>Arthropoda</taxon>
        <taxon>Crustacea</taxon>
        <taxon>Multicrustacea</taxon>
        <taxon>Malacostraca</taxon>
        <taxon>Eumalacostraca</taxon>
        <taxon>Peracarida</taxon>
        <taxon>Isopoda</taxon>
        <taxon>Oniscidea</taxon>
        <taxon>Crinocheta</taxon>
        <taxon>Armadillidiidae</taxon>
        <taxon>Armadillidium</taxon>
    </lineage>
</organism>